<dbReference type="InterPro" id="IPR001623">
    <property type="entry name" value="DnaJ_domain"/>
</dbReference>
<sequence>MEKDTAEKEMDDEEISDGDSASVPEPSLWQGGEKDDDCEQDDKTDVLHSQEIPTPPIPQDPGAGEADYCGSTEVREDAEEVSDGIEHDGSADHENSQVINQEEDEGAKEQIMNGESGWRSLGSGKKCKLRSGGSVLEPSSQSAFSSFQKGNVISSGGRHKQTRRRNHHHHQQNRGRRRTGNHLVLAFKEIFSESLCFWCISCIRMLIEIIVTLTHNCGIGVETGVVKLYDFGQQLLLKITDVPGMKADVNRILKWTKRTGANLLDKTVKSVKWVKTTVLSCSRIFCALVILSSQWAKGMLVRIGGEKGKRYWTAFLESRFSKMVASLLERIRSKFRRDRRTPPSTPESPGKAGRGEPVEELERLLALAEVPEDELDPFLVLGVEVHATETELKKAYRQLAVQVHPDKNKHPRAGEAFKVLRAAWDIVSNPETRREYELKRMAATELSKSMNEFLTKLQDDLKEAMNTMMCTKCEGKHKRFEMDRDPAEARFCAECSCCHSAEEGDLWAESSMLGLRITYFACMEGKVYDITEWAGCQRIGISPDTHRVPYHISFGAKNNSNTTRHRTPSESAAGPTNPADLQDFFNRIFKGGPPSDMAANGNFFPSGPPPHHPPGAGAASFSPPPGPTGFFMPGGHRPESSESWTESGKPPRRRKKVRKPFQR</sequence>
<comment type="caution">
    <text evidence="3">The sequence shown here is derived from an EMBL/GenBank/DDBJ whole genome shotgun (WGS) entry which is preliminary data.</text>
</comment>
<feature type="region of interest" description="Disordered" evidence="1">
    <location>
        <begin position="336"/>
        <end position="357"/>
    </location>
</feature>
<dbReference type="InterPro" id="IPR052317">
    <property type="entry name" value="Viral_replicn-host_int_reg"/>
</dbReference>
<organism evidence="3 4">
    <name type="scientific">Menidia menidia</name>
    <name type="common">Atlantic silverside</name>
    <dbReference type="NCBI Taxonomy" id="238744"/>
    <lineage>
        <taxon>Eukaryota</taxon>
        <taxon>Metazoa</taxon>
        <taxon>Chordata</taxon>
        <taxon>Craniata</taxon>
        <taxon>Vertebrata</taxon>
        <taxon>Euteleostomi</taxon>
        <taxon>Actinopterygii</taxon>
        <taxon>Neopterygii</taxon>
        <taxon>Teleostei</taxon>
        <taxon>Neoteleostei</taxon>
        <taxon>Acanthomorphata</taxon>
        <taxon>Ovalentaria</taxon>
        <taxon>Atherinomorphae</taxon>
        <taxon>Atheriniformes</taxon>
        <taxon>Atherinopsidae</taxon>
        <taxon>Menidiinae</taxon>
        <taxon>Menidia</taxon>
    </lineage>
</organism>
<feature type="region of interest" description="Disordered" evidence="1">
    <location>
        <begin position="150"/>
        <end position="177"/>
    </location>
</feature>
<evidence type="ECO:0000256" key="1">
    <source>
        <dbReference type="SAM" id="MobiDB-lite"/>
    </source>
</evidence>
<feature type="region of interest" description="Disordered" evidence="1">
    <location>
        <begin position="1"/>
        <end position="96"/>
    </location>
</feature>
<dbReference type="Pfam" id="PF00226">
    <property type="entry name" value="DnaJ"/>
    <property type="match status" value="1"/>
</dbReference>
<proteinExistence type="predicted"/>
<keyword evidence="4" id="KW-1185">Reference proteome</keyword>
<name>A0A8S4BGF6_9TELE</name>
<gene>
    <name evidence="3" type="ORF">MMEN_LOCUS16498</name>
</gene>
<reference evidence="3" key="1">
    <citation type="submission" date="2021-05" db="EMBL/GenBank/DDBJ databases">
        <authorList>
            <person name="Tigano A."/>
        </authorList>
    </citation>
    <scope>NUCLEOTIDE SEQUENCE</scope>
</reference>
<dbReference type="InterPro" id="IPR036869">
    <property type="entry name" value="J_dom_sf"/>
</dbReference>
<dbReference type="PANTHER" id="PTHR44665">
    <property type="entry name" value="DNAJ HOMOLOG SUBFAMILY C MEMBER 14"/>
    <property type="match status" value="1"/>
</dbReference>
<feature type="domain" description="J" evidence="2">
    <location>
        <begin position="376"/>
        <end position="440"/>
    </location>
</feature>
<dbReference type="PRINTS" id="PR00625">
    <property type="entry name" value="JDOMAIN"/>
</dbReference>
<dbReference type="InterPro" id="IPR032843">
    <property type="entry name" value="Jiv"/>
</dbReference>
<dbReference type="OrthoDB" id="1507364at2759"/>
<evidence type="ECO:0000313" key="4">
    <source>
        <dbReference type="Proteomes" id="UP000677803"/>
    </source>
</evidence>
<dbReference type="SUPFAM" id="SSF46565">
    <property type="entry name" value="Chaperone J-domain"/>
    <property type="match status" value="1"/>
</dbReference>
<dbReference type="Gene3D" id="1.10.287.110">
    <property type="entry name" value="DnaJ domain"/>
    <property type="match status" value="1"/>
</dbReference>
<dbReference type="SMART" id="SM00271">
    <property type="entry name" value="DnaJ"/>
    <property type="match status" value="1"/>
</dbReference>
<dbReference type="EMBL" id="CAJRST010033334">
    <property type="protein sequence ID" value="CAG5982379.1"/>
    <property type="molecule type" value="Genomic_DNA"/>
</dbReference>
<dbReference type="Proteomes" id="UP000677803">
    <property type="component" value="Unassembled WGS sequence"/>
</dbReference>
<dbReference type="PROSITE" id="PS50076">
    <property type="entry name" value="DNAJ_2"/>
    <property type="match status" value="1"/>
</dbReference>
<dbReference type="CDD" id="cd06257">
    <property type="entry name" value="DnaJ"/>
    <property type="match status" value="1"/>
</dbReference>
<protein>
    <submittedName>
        <fullName evidence="3">(Atlantic silverside) hypothetical protein</fullName>
    </submittedName>
</protein>
<feature type="compositionally biased region" description="Basic residues" evidence="1">
    <location>
        <begin position="157"/>
        <end position="177"/>
    </location>
</feature>
<feature type="compositionally biased region" description="Basic residues" evidence="1">
    <location>
        <begin position="650"/>
        <end position="663"/>
    </location>
</feature>
<accession>A0A8S4BGF6</accession>
<dbReference type="GO" id="GO:0050780">
    <property type="term" value="F:dopamine receptor binding"/>
    <property type="evidence" value="ECO:0007669"/>
    <property type="project" value="TreeGrafter"/>
</dbReference>
<evidence type="ECO:0000259" key="2">
    <source>
        <dbReference type="PROSITE" id="PS50076"/>
    </source>
</evidence>
<dbReference type="Pfam" id="PF14901">
    <property type="entry name" value="Jiv90"/>
    <property type="match status" value="1"/>
</dbReference>
<evidence type="ECO:0000313" key="3">
    <source>
        <dbReference type="EMBL" id="CAG5982379.1"/>
    </source>
</evidence>
<dbReference type="AlphaFoldDB" id="A0A8S4BGF6"/>
<feature type="compositionally biased region" description="Basic and acidic residues" evidence="1">
    <location>
        <begin position="84"/>
        <end position="95"/>
    </location>
</feature>
<feature type="region of interest" description="Disordered" evidence="1">
    <location>
        <begin position="554"/>
        <end position="663"/>
    </location>
</feature>
<dbReference type="PANTHER" id="PTHR44665:SF1">
    <property type="entry name" value="DNAJ HOMOLOG SUBFAMILY C MEMBER 14"/>
    <property type="match status" value="1"/>
</dbReference>